<evidence type="ECO:0000256" key="1">
    <source>
        <dbReference type="HAMAP-Rule" id="MF_03020"/>
    </source>
</evidence>
<evidence type="ECO:0000256" key="2">
    <source>
        <dbReference type="SAM" id="MobiDB-lite"/>
    </source>
</evidence>
<dbReference type="GO" id="GO:0019442">
    <property type="term" value="P:L-tryptophan catabolic process to acetyl-CoA"/>
    <property type="evidence" value="ECO:0007669"/>
    <property type="project" value="TreeGrafter"/>
</dbReference>
<dbReference type="GO" id="GO:0020037">
    <property type="term" value="F:heme binding"/>
    <property type="evidence" value="ECO:0007669"/>
    <property type="project" value="UniProtKB-UniRule"/>
</dbReference>
<proteinExistence type="inferred from homology"/>
<dbReference type="EMBL" id="WVUK01000008">
    <property type="protein sequence ID" value="KAF7496412.1"/>
    <property type="molecule type" value="Genomic_DNA"/>
</dbReference>
<dbReference type="PANTHER" id="PTHR10138:SF0">
    <property type="entry name" value="TRYPTOPHAN 2,3-DIOXYGENASE"/>
    <property type="match status" value="1"/>
</dbReference>
<feature type="compositionally biased region" description="Polar residues" evidence="2">
    <location>
        <begin position="137"/>
        <end position="150"/>
    </location>
</feature>
<feature type="region of interest" description="Disordered" evidence="2">
    <location>
        <begin position="1"/>
        <end position="65"/>
    </location>
</feature>
<reference evidence="5" key="1">
    <citation type="journal article" date="2020" name="PLoS Negl. Trop. Dis.">
        <title>High-quality nuclear genome for Sarcoptes scabiei-A critical resource for a neglected parasite.</title>
        <authorList>
            <person name="Korhonen P.K."/>
            <person name="Gasser R.B."/>
            <person name="Ma G."/>
            <person name="Wang T."/>
            <person name="Stroehlein A.J."/>
            <person name="Young N.D."/>
            <person name="Ang C.S."/>
            <person name="Fernando D.D."/>
            <person name="Lu H.C."/>
            <person name="Taylor S."/>
            <person name="Reynolds S.L."/>
            <person name="Mofiz E."/>
            <person name="Najaraj S.H."/>
            <person name="Gowda H."/>
            <person name="Madugundu A."/>
            <person name="Renuse S."/>
            <person name="Holt D."/>
            <person name="Pandey A."/>
            <person name="Papenfuss A.T."/>
            <person name="Fischer K."/>
        </authorList>
    </citation>
    <scope>NUCLEOTIDE SEQUENCE [LARGE SCALE GENOMIC DNA]</scope>
</reference>
<dbReference type="AlphaFoldDB" id="A0A834RGJ6"/>
<dbReference type="Gene3D" id="1.10.287.3810">
    <property type="match status" value="1"/>
</dbReference>
<feature type="compositionally biased region" description="Basic and acidic residues" evidence="2">
    <location>
        <begin position="1"/>
        <end position="34"/>
    </location>
</feature>
<keyword evidence="5" id="KW-1185">Reference proteome</keyword>
<protein>
    <recommendedName>
        <fullName evidence="1">Tryptophan 2,3-dioxygenase</fullName>
        <shortName evidence="1">TDO</shortName>
        <ecNumber evidence="1">1.13.11.11</ecNumber>
    </recommendedName>
    <alternativeName>
        <fullName evidence="1">Tryptamin 2,3-dioxygenase</fullName>
    </alternativeName>
    <alternativeName>
        <fullName evidence="1">Tryptophan oxygenase</fullName>
        <shortName evidence="1">TO</shortName>
        <shortName evidence="1">TRPO</shortName>
    </alternativeName>
    <alternativeName>
        <fullName evidence="1">Tryptophan pyrrolase</fullName>
    </alternativeName>
    <alternativeName>
        <fullName evidence="1">Tryptophanase</fullName>
    </alternativeName>
</protein>
<dbReference type="Gene3D" id="1.20.58.480">
    <property type="match status" value="1"/>
</dbReference>
<dbReference type="PANTHER" id="PTHR10138">
    <property type="entry name" value="TRYPTOPHAN 2,3-DIOXYGENASE"/>
    <property type="match status" value="1"/>
</dbReference>
<gene>
    <name evidence="3" type="ORF">SSS_3799</name>
</gene>
<feature type="region of interest" description="Disordered" evidence="2">
    <location>
        <begin position="565"/>
        <end position="597"/>
    </location>
</feature>
<comment type="caution">
    <text evidence="1">Lacks conserved residue(s) required for the propagation of feature annotation.</text>
</comment>
<comment type="similarity">
    <text evidence="1">Belongs to the tryptophan 2,3-dioxygenase family.</text>
</comment>
<name>A0A834RGJ6_SARSC</name>
<dbReference type="GO" id="GO:0004833">
    <property type="term" value="F:L-tryptophan 2,3-dioxygenase activity"/>
    <property type="evidence" value="ECO:0007669"/>
    <property type="project" value="UniProtKB-UniRule"/>
</dbReference>
<keyword evidence="1" id="KW-0560">Oxidoreductase</keyword>
<comment type="catalytic activity">
    <reaction evidence="1">
        <text>L-tryptophan + O2 = N-formyl-L-kynurenine</text>
        <dbReference type="Rhea" id="RHEA:24536"/>
        <dbReference type="ChEBI" id="CHEBI:15379"/>
        <dbReference type="ChEBI" id="CHEBI:57912"/>
        <dbReference type="ChEBI" id="CHEBI:58629"/>
        <dbReference type="EC" id="1.13.11.11"/>
    </reaction>
</comment>
<accession>A0A834RGJ6</accession>
<comment type="function">
    <text evidence="1">Heme-dependent dioxygenase that catalyzes the oxidative cleavage of the L-tryptophan (L-Trp) pyrrole ring and converts L-tryptophan to N-formyl-L-kynurenine. Catalyzes the oxidative cleavage of the indole moiety.</text>
</comment>
<reference evidence="3" key="2">
    <citation type="submission" date="2020-01" db="EMBL/GenBank/DDBJ databases">
        <authorList>
            <person name="Korhonen P.K.K."/>
            <person name="Guangxu M.G."/>
            <person name="Wang T.W."/>
            <person name="Stroehlein A.J.S."/>
            <person name="Young N.D."/>
            <person name="Ang C.-S.A."/>
            <person name="Fernando D.W.F."/>
            <person name="Lu H.L."/>
            <person name="Taylor S.T."/>
            <person name="Ehtesham M.E.M."/>
            <person name="Najaraj S.H.N."/>
            <person name="Harsha G.H.G."/>
            <person name="Madugundu A.M."/>
            <person name="Renuse S.R."/>
            <person name="Holt D.H."/>
            <person name="Pandey A.P."/>
            <person name="Papenfuss A.P."/>
            <person name="Gasser R.B.G."/>
            <person name="Fischer K.F."/>
        </authorList>
    </citation>
    <scope>NUCLEOTIDE SEQUENCE</scope>
    <source>
        <strain evidence="3">SSS_KF_BRIS2020</strain>
    </source>
</reference>
<sequence length="597" mass="69044">MDEEDRRDSLNNDSISDHPHHHQFHLEHQDHLTFEDSNSGGYGGVDNGPNGIDHKTKANGFHLNGRKSKFEIETSPMFTMNQEQNGTISMKSLNNQTIMKNDNNNNNNNNNCNNSNNDDNNNNDDYSGKNGDEKITSDNNYNNSSPQQDDSQPRIACERMKELEENLGGCQFIGSSFNFPVLNDSHSREIPKGGMLYGDYLYIDKLLSCQYPVTRILGREVHDEHLFIITHQAYELWFKQVIFEIDSVREIMNQRIRDEVNLLKITSRLNRVVLILKLLVDQVTILETMTPIDFMEFREYLSPASGFQSVQFRLLENKLGVRNDLRTNYGKNHYLKIFEDPKVIHIIKQSEEELSLSELLQIWLEQTPGLESNEFDFWQKYKNVVETMLQQLRQTAENAEDGTIRKNCLDEFKRKSELFDSIFDVSKHNALMARGDRRFTHKALQGALMISLYRDEPRFHLPFQILLLLMDIDSLITKWRSNHVEMVLRMIGAHQFGTGGSSGYHYLRSTLSDRYKVFVDLFNLSTFLIPRQLIPPLTYDMKKRLSMMDDTLLRKFQSTHCCDEKQIDRTDAVPRPSSSSSSSSSSASSSDDDVNQD</sequence>
<dbReference type="UniPathway" id="UPA00333">
    <property type="reaction ID" value="UER00453"/>
</dbReference>
<keyword evidence="1 3" id="KW-0223">Dioxygenase</keyword>
<organism evidence="3">
    <name type="scientific">Sarcoptes scabiei</name>
    <name type="common">Itch mite</name>
    <name type="synonym">Acarus scabiei</name>
    <dbReference type="NCBI Taxonomy" id="52283"/>
    <lineage>
        <taxon>Eukaryota</taxon>
        <taxon>Metazoa</taxon>
        <taxon>Ecdysozoa</taxon>
        <taxon>Arthropoda</taxon>
        <taxon>Chelicerata</taxon>
        <taxon>Arachnida</taxon>
        <taxon>Acari</taxon>
        <taxon>Acariformes</taxon>
        <taxon>Sarcoptiformes</taxon>
        <taxon>Astigmata</taxon>
        <taxon>Psoroptidia</taxon>
        <taxon>Sarcoptoidea</taxon>
        <taxon>Sarcoptidae</taxon>
        <taxon>Sarcoptinae</taxon>
        <taxon>Sarcoptes</taxon>
    </lineage>
</organism>
<dbReference type="InterPro" id="IPR037217">
    <property type="entry name" value="Trp/Indoleamine_2_3_dOase-like"/>
</dbReference>
<keyword evidence="1" id="KW-0349">Heme</keyword>
<dbReference type="HAMAP" id="MF_01972">
    <property type="entry name" value="T23O"/>
    <property type="match status" value="1"/>
</dbReference>
<comment type="subunit">
    <text evidence="1">Homotetramer. Dimer of dimers.</text>
</comment>
<dbReference type="Pfam" id="PF03301">
    <property type="entry name" value="Trp_dioxygenase"/>
    <property type="match status" value="1"/>
</dbReference>
<feature type="compositionally biased region" description="Low complexity" evidence="2">
    <location>
        <begin position="101"/>
        <end position="125"/>
    </location>
</feature>
<comment type="pathway">
    <text evidence="1">Amino-acid degradation; L-tryptophan degradation via kynurenine pathway; L-kynurenine from L-tryptophan: step 1/2.</text>
</comment>
<comment type="cofactor">
    <cofactor evidence="1">
        <name>heme</name>
        <dbReference type="ChEBI" id="CHEBI:30413"/>
    </cofactor>
    <text evidence="1">Binds 1 heme group per subunit.</text>
</comment>
<feature type="region of interest" description="Disordered" evidence="2">
    <location>
        <begin position="97"/>
        <end position="153"/>
    </location>
</feature>
<evidence type="ECO:0000313" key="4">
    <source>
        <dbReference type="EnsemblMetazoa" id="KAF7496412.1"/>
    </source>
</evidence>
<evidence type="ECO:0000313" key="5">
    <source>
        <dbReference type="Proteomes" id="UP000070412"/>
    </source>
</evidence>
<dbReference type="EnsemblMetazoa" id="SSS_3799s_mrna">
    <property type="protein sequence ID" value="KAF7496412.1"/>
    <property type="gene ID" value="SSS_3799"/>
</dbReference>
<dbReference type="SUPFAM" id="SSF140959">
    <property type="entry name" value="Indolic compounds 2,3-dioxygenase-like"/>
    <property type="match status" value="1"/>
</dbReference>
<keyword evidence="1" id="KW-0408">Iron</keyword>
<feature type="compositionally biased region" description="Low complexity" evidence="2">
    <location>
        <begin position="577"/>
        <end position="589"/>
    </location>
</feature>
<dbReference type="Proteomes" id="UP000070412">
    <property type="component" value="Unassembled WGS sequence"/>
</dbReference>
<dbReference type="OrthoDB" id="447477at2759"/>
<dbReference type="GO" id="GO:0046872">
    <property type="term" value="F:metal ion binding"/>
    <property type="evidence" value="ECO:0007669"/>
    <property type="project" value="UniProtKB-KW"/>
</dbReference>
<keyword evidence="1" id="KW-0479">Metal-binding</keyword>
<reference evidence="4" key="3">
    <citation type="submission" date="2022-06" db="UniProtKB">
        <authorList>
            <consortium name="EnsemblMetazoa"/>
        </authorList>
    </citation>
    <scope>IDENTIFICATION</scope>
</reference>
<keyword evidence="1" id="KW-0823">Tryptophan catabolism</keyword>
<dbReference type="EC" id="1.13.11.11" evidence="1"/>
<dbReference type="GO" id="GO:0019441">
    <property type="term" value="P:L-tryptophan catabolic process to kynurenine"/>
    <property type="evidence" value="ECO:0007669"/>
    <property type="project" value="UniProtKB-UniRule"/>
</dbReference>
<feature type="compositionally biased region" description="Basic and acidic residues" evidence="2">
    <location>
        <begin position="126"/>
        <end position="136"/>
    </location>
</feature>
<evidence type="ECO:0000313" key="3">
    <source>
        <dbReference type="EMBL" id="KAF7496412.1"/>
    </source>
</evidence>
<dbReference type="InterPro" id="IPR004981">
    <property type="entry name" value="Trp_2_3_dOase"/>
</dbReference>